<reference evidence="9 10" key="1">
    <citation type="journal article" date="2018" name="IMA Fungus">
        <title>IMA Genome-F 9: Draft genome sequence of Annulohypoxylon stygium, Aspergillus mulundensis, Berkeleyomyces basicola (syn. Thielaviopsis basicola), Ceratocystis smalleyi, two Cercospora beticola strains, Coleophoma cylindrospora, Fusarium fracticaudum, Phialophora cf. hyalina, and Morchella septimelata.</title>
        <authorList>
            <person name="Wingfield B.D."/>
            <person name="Bills G.F."/>
            <person name="Dong Y."/>
            <person name="Huang W."/>
            <person name="Nel W.J."/>
            <person name="Swalarsk-Parry B.S."/>
            <person name="Vaghefi N."/>
            <person name="Wilken P.M."/>
            <person name="An Z."/>
            <person name="de Beer Z.W."/>
            <person name="De Vos L."/>
            <person name="Chen L."/>
            <person name="Duong T.A."/>
            <person name="Gao Y."/>
            <person name="Hammerbacher A."/>
            <person name="Kikkert J.R."/>
            <person name="Li Y."/>
            <person name="Li H."/>
            <person name="Li K."/>
            <person name="Li Q."/>
            <person name="Liu X."/>
            <person name="Ma X."/>
            <person name="Naidoo K."/>
            <person name="Pethybridge S.J."/>
            <person name="Sun J."/>
            <person name="Steenkamp E.T."/>
            <person name="van der Nest M.A."/>
            <person name="van Wyk S."/>
            <person name="Wingfield M.J."/>
            <person name="Xiong C."/>
            <person name="Yue Q."/>
            <person name="Zhang X."/>
        </authorList>
    </citation>
    <scope>NUCLEOTIDE SEQUENCE [LARGE SCALE GENOMIC DNA]</scope>
    <source>
        <strain evidence="9 10">BP6252</strain>
    </source>
</reference>
<keyword evidence="3 8" id="KW-0812">Transmembrane</keyword>
<feature type="compositionally biased region" description="Polar residues" evidence="7">
    <location>
        <begin position="189"/>
        <end position="203"/>
    </location>
</feature>
<feature type="transmembrane region" description="Helical" evidence="8">
    <location>
        <begin position="91"/>
        <end position="112"/>
    </location>
</feature>
<organism evidence="9 10">
    <name type="scientific">Coleophoma cylindrospora</name>
    <dbReference type="NCBI Taxonomy" id="1849047"/>
    <lineage>
        <taxon>Eukaryota</taxon>
        <taxon>Fungi</taxon>
        <taxon>Dikarya</taxon>
        <taxon>Ascomycota</taxon>
        <taxon>Pezizomycotina</taxon>
        <taxon>Leotiomycetes</taxon>
        <taxon>Helotiales</taxon>
        <taxon>Dermateaceae</taxon>
        <taxon>Coleophoma</taxon>
    </lineage>
</organism>
<sequence>MARSRLNPDYNTLFCIRHPKFLRWRSLNFLTLHYLYFILTIFLFSLVFWGSSRHSMNPTSYTDSLFLTTSAMTETGLNTLNLSSLNTFQQVLLFLLAILGSPILVSWIVVMFRKRAFEKEFREMVRQEKGEWMEDKHGRKHMHRALVTAFFLKSHDDDEADEHQEVEREKDGEVYTAADRKETRREFNRSSQGHHSTVDNNEIQPAHPAPPTQLSSTTHMISELNMQPHIRFQKATSKHLSAQTLPVSTSQGDSTSAPLQRIDYLDSSLFSKAVPSKRKPDLTRGGHLELGGVEYRAVRLLAWLVPLYFVAWQFCGALTMALYIKDHKAGVARNNGVEAWWLGIFLGVSAFNNCGLSLLDANMIPLGTNLYVLFSLALLMLAGNTGYPLFLRAFLWIAEQLCPQKYDIHATIQFILDHPRRVYTHLFPVLHTLYLLLGLIALSGIDWVAFELLDLHNPNITSLPESARVVDGFFQSIANRAAGFDVISISQLAIGFQVLCVLMMYISVYPVAITLRSSNIYEDRALGIFGLKPSPDNVKEHSRTAFISHQVRLQLSHDLWWIVLSTFVIVVIQTSSFVHDPLNASVFNHMFEVVSAYGPVGLSVGLPTQDYSFCGSWKRGAKVVLCAVMLRGRHRGLPVAIDAAILLPGEGDECGDVRRSSHIFRERGEGVV</sequence>
<proteinExistence type="predicted"/>
<keyword evidence="10" id="KW-1185">Reference proteome</keyword>
<dbReference type="GO" id="GO:0140107">
    <property type="term" value="F:high-affinity potassium ion transmembrane transporter activity"/>
    <property type="evidence" value="ECO:0007669"/>
    <property type="project" value="TreeGrafter"/>
</dbReference>
<protein>
    <recommendedName>
        <fullName evidence="11">Potassium transport protein</fullName>
    </recommendedName>
</protein>
<comment type="caution">
    <text evidence="9">The sequence shown here is derived from an EMBL/GenBank/DDBJ whole genome shotgun (WGS) entry which is preliminary data.</text>
</comment>
<dbReference type="GO" id="GO:0030007">
    <property type="term" value="P:intracellular potassium ion homeostasis"/>
    <property type="evidence" value="ECO:0007669"/>
    <property type="project" value="TreeGrafter"/>
</dbReference>
<evidence type="ECO:0000313" key="9">
    <source>
        <dbReference type="EMBL" id="RDW59806.1"/>
    </source>
</evidence>
<feature type="compositionally biased region" description="Basic and acidic residues" evidence="7">
    <location>
        <begin position="163"/>
        <end position="188"/>
    </location>
</feature>
<dbReference type="InterPro" id="IPR003445">
    <property type="entry name" value="Cat_transpt"/>
</dbReference>
<comment type="subcellular location">
    <subcellularLocation>
        <location evidence="1">Membrane</location>
        <topology evidence="1">Multi-pass membrane protein</topology>
    </subcellularLocation>
</comment>
<gene>
    <name evidence="9" type="ORF">BP6252_12893</name>
</gene>
<feature type="transmembrane region" description="Helical" evidence="8">
    <location>
        <begin position="27"/>
        <end position="49"/>
    </location>
</feature>
<name>A0A3D8QD73_9HELO</name>
<dbReference type="EMBL" id="PDLM01000016">
    <property type="protein sequence ID" value="RDW59806.1"/>
    <property type="molecule type" value="Genomic_DNA"/>
</dbReference>
<dbReference type="GO" id="GO:1990573">
    <property type="term" value="P:potassium ion import across plasma membrane"/>
    <property type="evidence" value="ECO:0007669"/>
    <property type="project" value="TreeGrafter"/>
</dbReference>
<evidence type="ECO:0000256" key="6">
    <source>
        <dbReference type="ARBA" id="ARBA00023136"/>
    </source>
</evidence>
<feature type="transmembrane region" description="Helical" evidence="8">
    <location>
        <begin position="371"/>
        <end position="390"/>
    </location>
</feature>
<dbReference type="STRING" id="1849047.A0A3D8QD73"/>
<evidence type="ECO:0000256" key="2">
    <source>
        <dbReference type="ARBA" id="ARBA00022448"/>
    </source>
</evidence>
<keyword evidence="5" id="KW-0406">Ion transport</keyword>
<evidence type="ECO:0000256" key="8">
    <source>
        <dbReference type="SAM" id="Phobius"/>
    </source>
</evidence>
<evidence type="ECO:0000256" key="4">
    <source>
        <dbReference type="ARBA" id="ARBA00022989"/>
    </source>
</evidence>
<evidence type="ECO:0008006" key="11">
    <source>
        <dbReference type="Google" id="ProtNLM"/>
    </source>
</evidence>
<feature type="region of interest" description="Disordered" evidence="7">
    <location>
        <begin position="158"/>
        <end position="215"/>
    </location>
</feature>
<feature type="transmembrane region" description="Helical" evidence="8">
    <location>
        <begin position="300"/>
        <end position="324"/>
    </location>
</feature>
<dbReference type="PANTHER" id="PTHR31064">
    <property type="entry name" value="POTASSIUM TRANSPORT PROTEIN DDB_G0292412-RELATED"/>
    <property type="match status" value="1"/>
</dbReference>
<feature type="transmembrane region" description="Helical" evidence="8">
    <location>
        <begin position="559"/>
        <end position="578"/>
    </location>
</feature>
<evidence type="ECO:0000256" key="1">
    <source>
        <dbReference type="ARBA" id="ARBA00004141"/>
    </source>
</evidence>
<keyword evidence="6 8" id="KW-0472">Membrane</keyword>
<feature type="transmembrane region" description="Helical" evidence="8">
    <location>
        <begin position="486"/>
        <end position="508"/>
    </location>
</feature>
<dbReference type="PANTHER" id="PTHR31064:SF37">
    <property type="entry name" value="TRANSPORTER, PUTATIVE (EUROFUNG)-RELATED"/>
    <property type="match status" value="1"/>
</dbReference>
<dbReference type="Proteomes" id="UP000256645">
    <property type="component" value="Unassembled WGS sequence"/>
</dbReference>
<dbReference type="GO" id="GO:0005886">
    <property type="term" value="C:plasma membrane"/>
    <property type="evidence" value="ECO:0007669"/>
    <property type="project" value="TreeGrafter"/>
</dbReference>
<feature type="transmembrane region" description="Helical" evidence="8">
    <location>
        <begin position="339"/>
        <end position="359"/>
    </location>
</feature>
<evidence type="ECO:0000256" key="7">
    <source>
        <dbReference type="SAM" id="MobiDB-lite"/>
    </source>
</evidence>
<keyword evidence="2" id="KW-0813">Transport</keyword>
<feature type="transmembrane region" description="Helical" evidence="8">
    <location>
        <begin position="433"/>
        <end position="453"/>
    </location>
</feature>
<dbReference type="AlphaFoldDB" id="A0A3D8QD73"/>
<accession>A0A3D8QD73</accession>
<dbReference type="Pfam" id="PF02386">
    <property type="entry name" value="TrkH"/>
    <property type="match status" value="1"/>
</dbReference>
<dbReference type="InterPro" id="IPR051143">
    <property type="entry name" value="TrkH_K-transport"/>
</dbReference>
<dbReference type="OrthoDB" id="9999863at2759"/>
<evidence type="ECO:0000256" key="3">
    <source>
        <dbReference type="ARBA" id="ARBA00022692"/>
    </source>
</evidence>
<keyword evidence="4 8" id="KW-1133">Transmembrane helix</keyword>
<dbReference type="SUPFAM" id="SSF81324">
    <property type="entry name" value="Voltage-gated potassium channels"/>
    <property type="match status" value="1"/>
</dbReference>
<evidence type="ECO:0000256" key="5">
    <source>
        <dbReference type="ARBA" id="ARBA00023065"/>
    </source>
</evidence>
<evidence type="ECO:0000313" key="10">
    <source>
        <dbReference type="Proteomes" id="UP000256645"/>
    </source>
</evidence>